<dbReference type="PANTHER" id="PTHR45784:SF3">
    <property type="entry name" value="C-TYPE LECTIN DOMAIN FAMILY 4 MEMBER K-LIKE-RELATED"/>
    <property type="match status" value="1"/>
</dbReference>
<gene>
    <name evidence="4" type="ORF">NHX12_026320</name>
</gene>
<dbReference type="InterPro" id="IPR001304">
    <property type="entry name" value="C-type_lectin-like"/>
</dbReference>
<evidence type="ECO:0000313" key="4">
    <source>
        <dbReference type="EMBL" id="KAJ3606801.1"/>
    </source>
</evidence>
<dbReference type="PROSITE" id="PS50297">
    <property type="entry name" value="ANK_REP_REGION"/>
    <property type="match status" value="2"/>
</dbReference>
<name>A0A9Q0EHA7_9TELE</name>
<feature type="compositionally biased region" description="Low complexity" evidence="2">
    <location>
        <begin position="262"/>
        <end position="277"/>
    </location>
</feature>
<comment type="caution">
    <text evidence="4">The sequence shown here is derived from an EMBL/GenBank/DDBJ whole genome shotgun (WGS) entry which is preliminary data.</text>
</comment>
<evidence type="ECO:0000259" key="3">
    <source>
        <dbReference type="PROSITE" id="PS50041"/>
    </source>
</evidence>
<dbReference type="Gene3D" id="1.25.40.20">
    <property type="entry name" value="Ankyrin repeat-containing domain"/>
    <property type="match status" value="2"/>
</dbReference>
<feature type="region of interest" description="Disordered" evidence="2">
    <location>
        <begin position="235"/>
        <end position="341"/>
    </location>
</feature>
<proteinExistence type="predicted"/>
<dbReference type="PANTHER" id="PTHR45784">
    <property type="entry name" value="C-TYPE LECTIN DOMAIN FAMILY 20 MEMBER A-RELATED"/>
    <property type="match status" value="1"/>
</dbReference>
<feature type="repeat" description="ANK" evidence="1">
    <location>
        <begin position="183"/>
        <end position="215"/>
    </location>
</feature>
<dbReference type="Pfam" id="PF00059">
    <property type="entry name" value="Lectin_C"/>
    <property type="match status" value="1"/>
</dbReference>
<dbReference type="SUPFAM" id="SSF56436">
    <property type="entry name" value="C-type lectin-like"/>
    <property type="match status" value="6"/>
</dbReference>
<dbReference type="AlphaFoldDB" id="A0A9Q0EHA7"/>
<dbReference type="SMART" id="SM00248">
    <property type="entry name" value="ANK"/>
    <property type="match status" value="2"/>
</dbReference>
<dbReference type="InterPro" id="IPR016186">
    <property type="entry name" value="C-type_lectin-like/link_sf"/>
</dbReference>
<dbReference type="InterPro" id="IPR016187">
    <property type="entry name" value="CTDL_fold"/>
</dbReference>
<dbReference type="Pfam" id="PF12796">
    <property type="entry name" value="Ank_2"/>
    <property type="match status" value="1"/>
</dbReference>
<dbReference type="Proteomes" id="UP001148018">
    <property type="component" value="Unassembled WGS sequence"/>
</dbReference>
<accession>A0A9Q0EHA7</accession>
<keyword evidence="5" id="KW-1185">Reference proteome</keyword>
<feature type="repeat" description="ANK" evidence="1">
    <location>
        <begin position="150"/>
        <end position="182"/>
    </location>
</feature>
<keyword evidence="1" id="KW-0040">ANK repeat</keyword>
<protein>
    <recommendedName>
        <fullName evidence="3">C-type lectin domain-containing protein</fullName>
    </recommendedName>
</protein>
<dbReference type="InterPro" id="IPR002110">
    <property type="entry name" value="Ankyrin_rpt"/>
</dbReference>
<dbReference type="EMBL" id="JANIIK010000042">
    <property type="protein sequence ID" value="KAJ3606801.1"/>
    <property type="molecule type" value="Genomic_DNA"/>
</dbReference>
<dbReference type="SMART" id="SM00034">
    <property type="entry name" value="CLECT"/>
    <property type="match status" value="2"/>
</dbReference>
<feature type="domain" description="C-type lectin" evidence="3">
    <location>
        <begin position="545"/>
        <end position="625"/>
    </location>
</feature>
<sequence>MLSRSLKCYSFESSRYSDIPDAKNDFAFMLHMIDQYDQLYSKRFAVFLSEEKLELHLFMLRGIPDTVFDLLEVEELKLELIPDITIPPFIAQLTLPALFGEHTGLTQLELRGNRLECLPVELGECRLLKRPCLVVEEDLFNTLPPEVKEQLDTALTIAADKGHYKFCELLINRGAHIDVRNKKGNTPLWLAANGGHFDVVQLLVHANADVDAADNRKITPLMAAFRKLEHWHASNYQRPSPYGGAPTASYSGPSPRDQRQQPHAAAWAPAGHPVVPGTDPHPGGTSHMNPTLPLGPNSIRQPCETGPHAVPRANSASSSSSSSSQSRVGASPSTSSMVNGRNVGRPLCWSDALLYCRDHYSDLLSIISPEEQEMIQQLVSGASFPLTSHLWVGLRRVGASPSTSSMVNGRNVGRPLCWSDALLYCRDHYSDLLSIISPEEQEMIQQLVSGASFPLTSHLWVGLRRVGASPSTSSMVNGRNVGRPLCWSDALLYCRDHYSDLLSIISPEEQEMIQQLVSELVPPPPSTSSMVNGRNVTLVGRPLCWSDALLYCRDHYSDLLSISSPEEQEMIQQLVSGASFPLTSHLWVGLRRRVLGNSWFWMTGDPFSFTQWQRPSFPTRHPSPCGGIAKLVPPSPSNSSMVNGRNVTLVGRPLCWSDALLYCRDHYSDLLSISSPEEQEMIQQLVSELVPPTPSTSSMVNGRNVTLVGRPLCWSDALLYCRDHYSDLLSISSPEEQEMIQQLVSGASFPLTSHLW</sequence>
<dbReference type="PROSITE" id="PS50041">
    <property type="entry name" value="C_TYPE_LECTIN_2"/>
    <property type="match status" value="2"/>
</dbReference>
<evidence type="ECO:0000256" key="2">
    <source>
        <dbReference type="SAM" id="MobiDB-lite"/>
    </source>
</evidence>
<dbReference type="SUPFAM" id="SSF48403">
    <property type="entry name" value="Ankyrin repeat"/>
    <property type="match status" value="1"/>
</dbReference>
<dbReference type="OrthoDB" id="10071877at2759"/>
<feature type="domain" description="C-type lectin" evidence="3">
    <location>
        <begin position="349"/>
        <end position="460"/>
    </location>
</feature>
<dbReference type="CDD" id="cd00037">
    <property type="entry name" value="CLECT"/>
    <property type="match status" value="5"/>
</dbReference>
<feature type="compositionally biased region" description="Low complexity" evidence="2">
    <location>
        <begin position="313"/>
        <end position="333"/>
    </location>
</feature>
<dbReference type="InterPro" id="IPR036770">
    <property type="entry name" value="Ankyrin_rpt-contain_sf"/>
</dbReference>
<feature type="non-terminal residue" evidence="4">
    <location>
        <position position="1"/>
    </location>
</feature>
<evidence type="ECO:0000313" key="5">
    <source>
        <dbReference type="Proteomes" id="UP001148018"/>
    </source>
</evidence>
<dbReference type="Gene3D" id="3.10.100.10">
    <property type="entry name" value="Mannose-Binding Protein A, subunit A"/>
    <property type="match status" value="5"/>
</dbReference>
<evidence type="ECO:0000256" key="1">
    <source>
        <dbReference type="PROSITE-ProRule" id="PRU00023"/>
    </source>
</evidence>
<reference evidence="4" key="1">
    <citation type="submission" date="2022-07" db="EMBL/GenBank/DDBJ databases">
        <title>Chromosome-level genome of Muraenolepis orangiensis.</title>
        <authorList>
            <person name="Kim J."/>
        </authorList>
    </citation>
    <scope>NUCLEOTIDE SEQUENCE</scope>
    <source>
        <strain evidence="4">KU_S4_2022</strain>
        <tissue evidence="4">Muscle</tissue>
    </source>
</reference>
<dbReference type="PROSITE" id="PS50088">
    <property type="entry name" value="ANK_REPEAT"/>
    <property type="match status" value="2"/>
</dbReference>
<organism evidence="4 5">
    <name type="scientific">Muraenolepis orangiensis</name>
    <name type="common">Patagonian moray cod</name>
    <dbReference type="NCBI Taxonomy" id="630683"/>
    <lineage>
        <taxon>Eukaryota</taxon>
        <taxon>Metazoa</taxon>
        <taxon>Chordata</taxon>
        <taxon>Craniata</taxon>
        <taxon>Vertebrata</taxon>
        <taxon>Euteleostomi</taxon>
        <taxon>Actinopterygii</taxon>
        <taxon>Neopterygii</taxon>
        <taxon>Teleostei</taxon>
        <taxon>Neoteleostei</taxon>
        <taxon>Acanthomorphata</taxon>
        <taxon>Zeiogadaria</taxon>
        <taxon>Gadariae</taxon>
        <taxon>Gadiformes</taxon>
        <taxon>Muraenolepidoidei</taxon>
        <taxon>Muraenolepididae</taxon>
        <taxon>Muraenolepis</taxon>
    </lineage>
</organism>